<evidence type="ECO:0000256" key="2">
    <source>
        <dbReference type="ARBA" id="ARBA00022692"/>
    </source>
</evidence>
<evidence type="ECO:0000256" key="4">
    <source>
        <dbReference type="ARBA" id="ARBA00023136"/>
    </source>
</evidence>
<feature type="transmembrane region" description="Helical" evidence="5">
    <location>
        <begin position="312"/>
        <end position="334"/>
    </location>
</feature>
<feature type="domain" description="Major facilitator superfamily (MFS) profile" evidence="6">
    <location>
        <begin position="2"/>
        <end position="430"/>
    </location>
</feature>
<proteinExistence type="predicted"/>
<feature type="transmembrane region" description="Helical" evidence="5">
    <location>
        <begin position="67"/>
        <end position="90"/>
    </location>
</feature>
<comment type="subcellular location">
    <subcellularLocation>
        <location evidence="1">Cell membrane</location>
        <topology evidence="1">Multi-pass membrane protein</topology>
    </subcellularLocation>
</comment>
<name>A0A562VAA4_9ACTN</name>
<dbReference type="Gene3D" id="1.20.1250.20">
    <property type="entry name" value="MFS general substrate transporter like domains"/>
    <property type="match status" value="1"/>
</dbReference>
<evidence type="ECO:0000259" key="6">
    <source>
        <dbReference type="PROSITE" id="PS50850"/>
    </source>
</evidence>
<protein>
    <submittedName>
        <fullName evidence="7">MFS transporter</fullName>
    </submittedName>
</protein>
<evidence type="ECO:0000313" key="8">
    <source>
        <dbReference type="Proteomes" id="UP000321617"/>
    </source>
</evidence>
<keyword evidence="8" id="KW-1185">Reference proteome</keyword>
<feature type="transmembrane region" description="Helical" evidence="5">
    <location>
        <begin position="124"/>
        <end position="146"/>
    </location>
</feature>
<dbReference type="InterPro" id="IPR036259">
    <property type="entry name" value="MFS_trans_sf"/>
</dbReference>
<dbReference type="InterPro" id="IPR020846">
    <property type="entry name" value="MFS_dom"/>
</dbReference>
<feature type="transmembrane region" description="Helical" evidence="5">
    <location>
        <begin position="96"/>
        <end position="117"/>
    </location>
</feature>
<evidence type="ECO:0000256" key="3">
    <source>
        <dbReference type="ARBA" id="ARBA00022989"/>
    </source>
</evidence>
<keyword evidence="2 5" id="KW-0812">Transmembrane</keyword>
<comment type="caution">
    <text evidence="7">The sequence shown here is derived from an EMBL/GenBank/DDBJ whole genome shotgun (WGS) entry which is preliminary data.</text>
</comment>
<dbReference type="GO" id="GO:0005886">
    <property type="term" value="C:plasma membrane"/>
    <property type="evidence" value="ECO:0007669"/>
    <property type="project" value="UniProtKB-SubCell"/>
</dbReference>
<evidence type="ECO:0000256" key="1">
    <source>
        <dbReference type="ARBA" id="ARBA00004651"/>
    </source>
</evidence>
<dbReference type="PROSITE" id="PS50850">
    <property type="entry name" value="MFS"/>
    <property type="match status" value="1"/>
</dbReference>
<evidence type="ECO:0000256" key="5">
    <source>
        <dbReference type="SAM" id="Phobius"/>
    </source>
</evidence>
<keyword evidence="4 5" id="KW-0472">Membrane</keyword>
<dbReference type="AlphaFoldDB" id="A0A562VAA4"/>
<sequence>MLALALLGVEALAGVQSAIVAVTTPLMAAELHGQRLYGVVTAAPQVAMFLTMPLGTYLLGRFPAGRLLGWFTAVTVAGAVTSAVAAHVAVFIGGRFVTGLAAGALATVSMGALVTALPRAWRQLVLAGFSAMWLVTSIVGPVYAAWVSEALGWRWALVLYLPLLLLARWGVARRLPAEPPDARRRWDVHSGLLLAVGVGLLSTMATAPGGVVAAGCAVAGLLVTGLAAVRLLPAGTARLRRGRPSAVALLFLLSTVYFGAQSITAIVGHDVLRFDAGRIGVLLGVGSLGWAVAGLVTGRFPARSRRVFLTRTWLSAALLCAGLSLTAAATAGLVPSGLGWYAAGWAAAGVGMGTAYLDAINQIVEPREDGVTPVGAAGAAVIGEAVATAVAGTVSAGAVAALVTQGAAQTVVAVPLWAAAAVALLLPPVAARIRN</sequence>
<reference evidence="7 8" key="1">
    <citation type="journal article" date="2013" name="Stand. Genomic Sci.">
        <title>Genomic Encyclopedia of Type Strains, Phase I: The one thousand microbial genomes (KMG-I) project.</title>
        <authorList>
            <person name="Kyrpides N.C."/>
            <person name="Woyke T."/>
            <person name="Eisen J.A."/>
            <person name="Garrity G."/>
            <person name="Lilburn T.G."/>
            <person name="Beck B.J."/>
            <person name="Whitman W.B."/>
            <person name="Hugenholtz P."/>
            <person name="Klenk H.P."/>
        </authorList>
    </citation>
    <scope>NUCLEOTIDE SEQUENCE [LARGE SCALE GENOMIC DNA]</scope>
    <source>
        <strain evidence="7 8">DSM 45044</strain>
    </source>
</reference>
<feature type="transmembrane region" description="Helical" evidence="5">
    <location>
        <begin position="340"/>
        <end position="359"/>
    </location>
</feature>
<feature type="transmembrane region" description="Helical" evidence="5">
    <location>
        <begin position="36"/>
        <end position="60"/>
    </location>
</feature>
<feature type="transmembrane region" description="Helical" evidence="5">
    <location>
        <begin position="245"/>
        <end position="267"/>
    </location>
</feature>
<feature type="transmembrane region" description="Helical" evidence="5">
    <location>
        <begin position="211"/>
        <end position="233"/>
    </location>
</feature>
<feature type="transmembrane region" description="Helical" evidence="5">
    <location>
        <begin position="406"/>
        <end position="426"/>
    </location>
</feature>
<dbReference type="SUPFAM" id="SSF103473">
    <property type="entry name" value="MFS general substrate transporter"/>
    <property type="match status" value="1"/>
</dbReference>
<feature type="transmembrane region" description="Helical" evidence="5">
    <location>
        <begin position="279"/>
        <end position="300"/>
    </location>
</feature>
<feature type="transmembrane region" description="Helical" evidence="5">
    <location>
        <begin position="186"/>
        <end position="205"/>
    </location>
</feature>
<dbReference type="GO" id="GO:0022857">
    <property type="term" value="F:transmembrane transporter activity"/>
    <property type="evidence" value="ECO:0007669"/>
    <property type="project" value="InterPro"/>
</dbReference>
<dbReference type="Pfam" id="PF07690">
    <property type="entry name" value="MFS_1"/>
    <property type="match status" value="1"/>
</dbReference>
<feature type="transmembrane region" description="Helical" evidence="5">
    <location>
        <begin position="152"/>
        <end position="171"/>
    </location>
</feature>
<dbReference type="Proteomes" id="UP000321617">
    <property type="component" value="Unassembled WGS sequence"/>
</dbReference>
<organism evidence="7 8">
    <name type="scientific">Stackebrandtia albiflava</name>
    <dbReference type="NCBI Taxonomy" id="406432"/>
    <lineage>
        <taxon>Bacteria</taxon>
        <taxon>Bacillati</taxon>
        <taxon>Actinomycetota</taxon>
        <taxon>Actinomycetes</taxon>
        <taxon>Glycomycetales</taxon>
        <taxon>Glycomycetaceae</taxon>
        <taxon>Stackebrandtia</taxon>
    </lineage>
</organism>
<gene>
    <name evidence="7" type="ORF">LX16_0426</name>
</gene>
<dbReference type="PANTHER" id="PTHR23501:SF154">
    <property type="entry name" value="MULTIDRUG-EFFLUX TRANSPORTER RV1634-RELATED"/>
    <property type="match status" value="1"/>
</dbReference>
<feature type="transmembrane region" description="Helical" evidence="5">
    <location>
        <begin position="371"/>
        <end position="394"/>
    </location>
</feature>
<evidence type="ECO:0000313" key="7">
    <source>
        <dbReference type="EMBL" id="TWJ14737.1"/>
    </source>
</evidence>
<dbReference type="InterPro" id="IPR011701">
    <property type="entry name" value="MFS"/>
</dbReference>
<dbReference type="PANTHER" id="PTHR23501">
    <property type="entry name" value="MAJOR FACILITATOR SUPERFAMILY"/>
    <property type="match status" value="1"/>
</dbReference>
<keyword evidence="3 5" id="KW-1133">Transmembrane helix</keyword>
<dbReference type="EMBL" id="VLLL01000005">
    <property type="protein sequence ID" value="TWJ14737.1"/>
    <property type="molecule type" value="Genomic_DNA"/>
</dbReference>
<accession>A0A562VAA4</accession>